<dbReference type="InterPro" id="IPR000014">
    <property type="entry name" value="PAS"/>
</dbReference>
<organism evidence="10 11">
    <name type="scientific">Paractinoplanes brasiliensis</name>
    <dbReference type="NCBI Taxonomy" id="52695"/>
    <lineage>
        <taxon>Bacteria</taxon>
        <taxon>Bacillati</taxon>
        <taxon>Actinomycetota</taxon>
        <taxon>Actinomycetes</taxon>
        <taxon>Micromonosporales</taxon>
        <taxon>Micromonosporaceae</taxon>
        <taxon>Paractinoplanes</taxon>
    </lineage>
</organism>
<comment type="subcellular location">
    <subcellularLocation>
        <location evidence="2">Cell membrane</location>
    </subcellularLocation>
</comment>
<dbReference type="InterPro" id="IPR003018">
    <property type="entry name" value="GAF"/>
</dbReference>
<dbReference type="PROSITE" id="PS50109">
    <property type="entry name" value="HIS_KIN"/>
    <property type="match status" value="1"/>
</dbReference>
<sequence>MVIDDAVLADPDRLGAVRTAKHALAALPLAPDALAALAARLLQTPRAQLTLVEREAVLLAGGHGPPDADVARWTVSAGRSVHCETPCAFLSVPVRDAAGRPVGALAVLDATERRWSDDDARILMELTALARPGVNSSYLSCLVDSLPVGVIACDADGDVVVVNRPVRELIGLPSDSAPRLYSMRASGALFDAEGRAVPWRDSPIQRAARGERVDTDLLMRVAGRRERILAATAQPIVDEDGRHLGAVAVAREVTALRRAERFRDCHRAVEEALRVAESPAEAAPGVLAALATTLGWPAAELWLADEDSGDLTVGGRWCAPGRGLEEVLTFAPVKGVGVTGRVWATGTSLWVPDIADSSVLRTPLERQRAAACLRGGLRTVLAVPVRDADTVLGVLTCYGDAPEPHEDLLALLLDGVAARIGVYVALRRAEALARQLSRAKDDFIALVSHEMRTPLTSIVASASMLGDEKSGLDEDSRAMVDAVHRNASSLSAVVDTLLDLAGLDSGHVALRAEPVDLAAVVRDALAAAGPLAELNDVHLRYERDVPLPMRGDAHRLRQVVDDLLANAIKYSPYGGDVDVVLVERAGTAELTVTDHGIGTPAEERDRVFDRFFRASNVRHQGIVGKGLGLSLARTIVNLHGGTIRLGGHPPHGTTVLIRLPTSPDGRNAQRSSPDGR</sequence>
<dbReference type="GO" id="GO:0005886">
    <property type="term" value="C:plasma membrane"/>
    <property type="evidence" value="ECO:0007669"/>
    <property type="project" value="UniProtKB-SubCell"/>
</dbReference>
<dbReference type="Pfam" id="PF02518">
    <property type="entry name" value="HATPase_c"/>
    <property type="match status" value="1"/>
</dbReference>
<dbReference type="InterPro" id="IPR036097">
    <property type="entry name" value="HisK_dim/P_sf"/>
</dbReference>
<dbReference type="SUPFAM" id="SSF47384">
    <property type="entry name" value="Homodimeric domain of signal transducing histidine kinase"/>
    <property type="match status" value="1"/>
</dbReference>
<comment type="caution">
    <text evidence="10">The sequence shown here is derived from an EMBL/GenBank/DDBJ whole genome shotgun (WGS) entry which is preliminary data.</text>
</comment>
<evidence type="ECO:0000256" key="3">
    <source>
        <dbReference type="ARBA" id="ARBA00012438"/>
    </source>
</evidence>
<keyword evidence="11" id="KW-1185">Reference proteome</keyword>
<evidence type="ECO:0000256" key="4">
    <source>
        <dbReference type="ARBA" id="ARBA00022553"/>
    </source>
</evidence>
<dbReference type="InterPro" id="IPR050736">
    <property type="entry name" value="Sensor_HK_Regulatory"/>
</dbReference>
<dbReference type="RefSeq" id="WP_133876265.1">
    <property type="nucleotide sequence ID" value="NZ_BOMD01000062.1"/>
</dbReference>
<dbReference type="InterPro" id="IPR013656">
    <property type="entry name" value="PAS_4"/>
</dbReference>
<dbReference type="CDD" id="cd00130">
    <property type="entry name" value="PAS"/>
    <property type="match status" value="1"/>
</dbReference>
<dbReference type="InterPro" id="IPR003661">
    <property type="entry name" value="HisK_dim/P_dom"/>
</dbReference>
<evidence type="ECO:0000256" key="1">
    <source>
        <dbReference type="ARBA" id="ARBA00000085"/>
    </source>
</evidence>
<dbReference type="InterPro" id="IPR036890">
    <property type="entry name" value="HATPase_C_sf"/>
</dbReference>
<gene>
    <name evidence="10" type="ORF">C8E87_6136</name>
</gene>
<evidence type="ECO:0000256" key="7">
    <source>
        <dbReference type="ARBA" id="ARBA00023012"/>
    </source>
</evidence>
<dbReference type="Gene3D" id="1.10.287.130">
    <property type="match status" value="1"/>
</dbReference>
<dbReference type="Gene3D" id="3.30.565.10">
    <property type="entry name" value="Histidine kinase-like ATPase, C-terminal domain"/>
    <property type="match status" value="1"/>
</dbReference>
<dbReference type="InterPro" id="IPR003594">
    <property type="entry name" value="HATPase_dom"/>
</dbReference>
<evidence type="ECO:0000313" key="10">
    <source>
        <dbReference type="EMBL" id="TDO42366.1"/>
    </source>
</evidence>
<dbReference type="GO" id="GO:0000155">
    <property type="term" value="F:phosphorelay sensor kinase activity"/>
    <property type="evidence" value="ECO:0007669"/>
    <property type="project" value="InterPro"/>
</dbReference>
<dbReference type="CDD" id="cd00075">
    <property type="entry name" value="HATPase"/>
    <property type="match status" value="1"/>
</dbReference>
<keyword evidence="5" id="KW-0808">Transferase</keyword>
<dbReference type="AlphaFoldDB" id="A0A4R6K3U3"/>
<keyword evidence="4" id="KW-0597">Phosphoprotein</keyword>
<dbReference type="InterPro" id="IPR029016">
    <property type="entry name" value="GAF-like_dom_sf"/>
</dbReference>
<dbReference type="SUPFAM" id="SSF55785">
    <property type="entry name" value="PYP-like sensor domain (PAS domain)"/>
    <property type="match status" value="1"/>
</dbReference>
<dbReference type="PRINTS" id="PR00344">
    <property type="entry name" value="BCTRLSENSOR"/>
</dbReference>
<dbReference type="Pfam" id="PF13185">
    <property type="entry name" value="GAF_2"/>
    <property type="match status" value="1"/>
</dbReference>
<dbReference type="FunFam" id="3.30.565.10:FF:000006">
    <property type="entry name" value="Sensor histidine kinase WalK"/>
    <property type="match status" value="1"/>
</dbReference>
<dbReference type="Pfam" id="PF08448">
    <property type="entry name" value="PAS_4"/>
    <property type="match status" value="1"/>
</dbReference>
<dbReference type="InterPro" id="IPR004358">
    <property type="entry name" value="Sig_transdc_His_kin-like_C"/>
</dbReference>
<comment type="catalytic activity">
    <reaction evidence="1">
        <text>ATP + protein L-histidine = ADP + protein N-phospho-L-histidine.</text>
        <dbReference type="EC" id="2.7.13.3"/>
    </reaction>
</comment>
<dbReference type="NCBIfam" id="TIGR00229">
    <property type="entry name" value="sensory_box"/>
    <property type="match status" value="1"/>
</dbReference>
<evidence type="ECO:0000256" key="5">
    <source>
        <dbReference type="ARBA" id="ARBA00022679"/>
    </source>
</evidence>
<evidence type="ECO:0000256" key="2">
    <source>
        <dbReference type="ARBA" id="ARBA00004236"/>
    </source>
</evidence>
<dbReference type="EC" id="2.7.13.3" evidence="3"/>
<dbReference type="OrthoDB" id="3273043at2"/>
<reference evidence="10 11" key="1">
    <citation type="submission" date="2019-03" db="EMBL/GenBank/DDBJ databases">
        <title>Sequencing the genomes of 1000 actinobacteria strains.</title>
        <authorList>
            <person name="Klenk H.-P."/>
        </authorList>
    </citation>
    <scope>NUCLEOTIDE SEQUENCE [LARGE SCALE GENOMIC DNA]</scope>
    <source>
        <strain evidence="10 11">DSM 43805</strain>
    </source>
</reference>
<dbReference type="Gene3D" id="3.30.450.40">
    <property type="match status" value="1"/>
</dbReference>
<evidence type="ECO:0000256" key="6">
    <source>
        <dbReference type="ARBA" id="ARBA00022777"/>
    </source>
</evidence>
<name>A0A4R6K3U3_9ACTN</name>
<dbReference type="InterPro" id="IPR005467">
    <property type="entry name" value="His_kinase_dom"/>
</dbReference>
<dbReference type="SMART" id="SM00388">
    <property type="entry name" value="HisKA"/>
    <property type="match status" value="1"/>
</dbReference>
<dbReference type="SMART" id="SM00065">
    <property type="entry name" value="GAF"/>
    <property type="match status" value="2"/>
</dbReference>
<keyword evidence="6" id="KW-0418">Kinase</keyword>
<dbReference type="EMBL" id="SNWR01000001">
    <property type="protein sequence ID" value="TDO42366.1"/>
    <property type="molecule type" value="Genomic_DNA"/>
</dbReference>
<dbReference type="Pfam" id="PF00512">
    <property type="entry name" value="HisKA"/>
    <property type="match status" value="1"/>
</dbReference>
<protein>
    <recommendedName>
        <fullName evidence="3">histidine kinase</fullName>
        <ecNumber evidence="3">2.7.13.3</ecNumber>
    </recommendedName>
</protein>
<dbReference type="SUPFAM" id="SSF55874">
    <property type="entry name" value="ATPase domain of HSP90 chaperone/DNA topoisomerase II/histidine kinase"/>
    <property type="match status" value="1"/>
</dbReference>
<dbReference type="SUPFAM" id="SSF55781">
    <property type="entry name" value="GAF domain-like"/>
    <property type="match status" value="2"/>
</dbReference>
<accession>A0A4R6K3U3</accession>
<evidence type="ECO:0000313" key="11">
    <source>
        <dbReference type="Proteomes" id="UP000294901"/>
    </source>
</evidence>
<dbReference type="PROSITE" id="PS50112">
    <property type="entry name" value="PAS"/>
    <property type="match status" value="1"/>
</dbReference>
<dbReference type="PANTHER" id="PTHR43711">
    <property type="entry name" value="TWO-COMPONENT HISTIDINE KINASE"/>
    <property type="match status" value="1"/>
</dbReference>
<dbReference type="SMART" id="SM00387">
    <property type="entry name" value="HATPase_c"/>
    <property type="match status" value="1"/>
</dbReference>
<proteinExistence type="predicted"/>
<evidence type="ECO:0000259" key="9">
    <source>
        <dbReference type="PROSITE" id="PS50112"/>
    </source>
</evidence>
<dbReference type="Gene3D" id="3.30.450.20">
    <property type="entry name" value="PAS domain"/>
    <property type="match status" value="1"/>
</dbReference>
<keyword evidence="7" id="KW-0902">Two-component regulatory system</keyword>
<feature type="domain" description="Histidine kinase" evidence="8">
    <location>
        <begin position="446"/>
        <end position="663"/>
    </location>
</feature>
<dbReference type="PANTHER" id="PTHR43711:SF31">
    <property type="entry name" value="HISTIDINE KINASE"/>
    <property type="match status" value="1"/>
</dbReference>
<dbReference type="CDD" id="cd00082">
    <property type="entry name" value="HisKA"/>
    <property type="match status" value="1"/>
</dbReference>
<dbReference type="Proteomes" id="UP000294901">
    <property type="component" value="Unassembled WGS sequence"/>
</dbReference>
<dbReference type="InterPro" id="IPR035965">
    <property type="entry name" value="PAS-like_dom_sf"/>
</dbReference>
<evidence type="ECO:0000259" key="8">
    <source>
        <dbReference type="PROSITE" id="PS50109"/>
    </source>
</evidence>
<feature type="domain" description="PAS" evidence="9">
    <location>
        <begin position="135"/>
        <end position="176"/>
    </location>
</feature>